<dbReference type="InterPro" id="IPR019425">
    <property type="entry name" value="7TM_GPCR_serpentine_rcpt_Srt"/>
</dbReference>
<evidence type="ECO:0000313" key="3">
    <source>
        <dbReference type="Proteomes" id="UP000605970"/>
    </source>
</evidence>
<feature type="transmembrane region" description="Helical" evidence="1">
    <location>
        <begin position="206"/>
        <end position="226"/>
    </location>
</feature>
<evidence type="ECO:0000256" key="1">
    <source>
        <dbReference type="SAM" id="Phobius"/>
    </source>
</evidence>
<dbReference type="PANTHER" id="PTHR23021">
    <property type="entry name" value="SERPENTINE RECEPTOR, CLASS T"/>
    <property type="match status" value="1"/>
</dbReference>
<dbReference type="SUPFAM" id="SSF81321">
    <property type="entry name" value="Family A G protein-coupled receptor-like"/>
    <property type="match status" value="1"/>
</dbReference>
<dbReference type="AlphaFoldDB" id="A0A8S9ZW92"/>
<accession>A0A8S9ZW92</accession>
<comment type="caution">
    <text evidence="2">The sequence shown here is derived from an EMBL/GenBank/DDBJ whole genome shotgun (WGS) entry which is preliminary data.</text>
</comment>
<dbReference type="OrthoDB" id="5873245at2759"/>
<dbReference type="Gene3D" id="1.20.1070.10">
    <property type="entry name" value="Rhodopsin 7-helix transmembrane proteins"/>
    <property type="match status" value="1"/>
</dbReference>
<feature type="transmembrane region" description="Helical" evidence="1">
    <location>
        <begin position="103"/>
        <end position="126"/>
    </location>
</feature>
<keyword evidence="1" id="KW-0472">Membrane</keyword>
<protein>
    <recommendedName>
        <fullName evidence="4">Serpentine receptor class gamma</fullName>
    </recommendedName>
</protein>
<evidence type="ECO:0008006" key="4">
    <source>
        <dbReference type="Google" id="ProtNLM"/>
    </source>
</evidence>
<dbReference type="EMBL" id="JABEBT010000021">
    <property type="protein sequence ID" value="KAF7637344.1"/>
    <property type="molecule type" value="Genomic_DNA"/>
</dbReference>
<feature type="transmembrane region" description="Helical" evidence="1">
    <location>
        <begin position="270"/>
        <end position="293"/>
    </location>
</feature>
<dbReference type="PANTHER" id="PTHR23021:SF11">
    <property type="entry name" value="SERPENTINE RECEPTOR, CLASS T"/>
    <property type="match status" value="1"/>
</dbReference>
<gene>
    <name evidence="2" type="ORF">Mgra_00003313</name>
</gene>
<dbReference type="Proteomes" id="UP000605970">
    <property type="component" value="Unassembled WGS sequence"/>
</dbReference>
<feature type="transmembrane region" description="Helical" evidence="1">
    <location>
        <begin position="147"/>
        <end position="164"/>
    </location>
</feature>
<keyword evidence="1" id="KW-1133">Transmembrane helix</keyword>
<keyword evidence="1" id="KW-0812">Transmembrane</keyword>
<sequence>MEYILWNRNEYYQIYNCTGINVNDIPIEKRQYPIAAIICIILGLIYYPLYFPCIYSFWKNKLKNPCYILLIYLSLLDICLLWIPTIAMGILSLNGVEYCSSPFIVYFIGCAVLWCSECIADLNLGINRCIELSFPKISKILFYNKRVYIWIILCNLYGLYWIIFHHPTIFSGIEFGFVFDPLDGYKPYRSEFFNKDVLSVSLNNTILALASPTIYFLFIIFLFFKARELSNRITKEELMVFIQVFIISMLNTLAGIVNSYEFIYEVHNDISIMIAHFSWLHIHGFPPVIYLLLNKTVRTDTKKIFNKLIKIINNKIKPTNTNTIKDYF</sequence>
<feature type="transmembrane region" description="Helical" evidence="1">
    <location>
        <begin position="67"/>
        <end position="91"/>
    </location>
</feature>
<dbReference type="Pfam" id="PF10321">
    <property type="entry name" value="7TM_GPCR_Srt"/>
    <property type="match status" value="1"/>
</dbReference>
<feature type="transmembrane region" description="Helical" evidence="1">
    <location>
        <begin position="238"/>
        <end position="258"/>
    </location>
</feature>
<feature type="transmembrane region" description="Helical" evidence="1">
    <location>
        <begin position="32"/>
        <end position="55"/>
    </location>
</feature>
<evidence type="ECO:0000313" key="2">
    <source>
        <dbReference type="EMBL" id="KAF7637344.1"/>
    </source>
</evidence>
<organism evidence="2 3">
    <name type="scientific">Meloidogyne graminicola</name>
    <dbReference type="NCBI Taxonomy" id="189291"/>
    <lineage>
        <taxon>Eukaryota</taxon>
        <taxon>Metazoa</taxon>
        <taxon>Ecdysozoa</taxon>
        <taxon>Nematoda</taxon>
        <taxon>Chromadorea</taxon>
        <taxon>Rhabditida</taxon>
        <taxon>Tylenchina</taxon>
        <taxon>Tylenchomorpha</taxon>
        <taxon>Tylenchoidea</taxon>
        <taxon>Meloidogynidae</taxon>
        <taxon>Meloidogyninae</taxon>
        <taxon>Meloidogyne</taxon>
    </lineage>
</organism>
<feature type="non-terminal residue" evidence="2">
    <location>
        <position position="328"/>
    </location>
</feature>
<keyword evidence="3" id="KW-1185">Reference proteome</keyword>
<proteinExistence type="predicted"/>
<reference evidence="2" key="1">
    <citation type="journal article" date="2020" name="Ecol. Evol.">
        <title>Genome structure and content of the rice root-knot nematode (Meloidogyne graminicola).</title>
        <authorList>
            <person name="Phan N.T."/>
            <person name="Danchin E.G.J."/>
            <person name="Klopp C."/>
            <person name="Perfus-Barbeoch L."/>
            <person name="Kozlowski D.K."/>
            <person name="Koutsovoulos G.D."/>
            <person name="Lopez-Roques C."/>
            <person name="Bouchez O."/>
            <person name="Zahm M."/>
            <person name="Besnard G."/>
            <person name="Bellafiore S."/>
        </authorList>
    </citation>
    <scope>NUCLEOTIDE SEQUENCE</scope>
    <source>
        <strain evidence="2">VN-18</strain>
    </source>
</reference>
<name>A0A8S9ZW92_9BILA</name>